<gene>
    <name evidence="1" type="ORF">DHETER_LOCUS10868</name>
</gene>
<dbReference type="EMBL" id="CAJVPU010022311">
    <property type="protein sequence ID" value="CAG8685119.1"/>
    <property type="molecule type" value="Genomic_DNA"/>
</dbReference>
<comment type="caution">
    <text evidence="1">The sequence shown here is derived from an EMBL/GenBank/DDBJ whole genome shotgun (WGS) entry which is preliminary data.</text>
</comment>
<keyword evidence="2" id="KW-1185">Reference proteome</keyword>
<sequence length="251" mass="28454">IFGVVTTLFVVLTVFIISIIEYPKNLKNRHDFVNFRNLPIALSTFFFSFGGNVVYPHIQASMKNKKAWPKVVTLAKFTITFMYLLIGIPAYLTYGRTTMSPIYLSLPPGLIVDITMIMITMHILFALPVYQTAFSLELENYLFTTISNISNTSKFILRTILRLIIVIFTVYIATVVPYFTTIMSLLGALGNGILLMVMPMLIWIKLFGWNHLKNFKEKIWVIFILIFALSGAIIGTWDALDALSTEILSGN</sequence>
<dbReference type="Proteomes" id="UP000789702">
    <property type="component" value="Unassembled WGS sequence"/>
</dbReference>
<organism evidence="1 2">
    <name type="scientific">Dentiscutata heterogama</name>
    <dbReference type="NCBI Taxonomy" id="1316150"/>
    <lineage>
        <taxon>Eukaryota</taxon>
        <taxon>Fungi</taxon>
        <taxon>Fungi incertae sedis</taxon>
        <taxon>Mucoromycota</taxon>
        <taxon>Glomeromycotina</taxon>
        <taxon>Glomeromycetes</taxon>
        <taxon>Diversisporales</taxon>
        <taxon>Gigasporaceae</taxon>
        <taxon>Dentiscutata</taxon>
    </lineage>
</organism>
<reference evidence="1" key="1">
    <citation type="submission" date="2021-06" db="EMBL/GenBank/DDBJ databases">
        <authorList>
            <person name="Kallberg Y."/>
            <person name="Tangrot J."/>
            <person name="Rosling A."/>
        </authorList>
    </citation>
    <scope>NUCLEOTIDE SEQUENCE</scope>
    <source>
        <strain evidence="1">IL203A</strain>
    </source>
</reference>
<feature type="non-terminal residue" evidence="1">
    <location>
        <position position="1"/>
    </location>
</feature>
<protein>
    <submittedName>
        <fullName evidence="1">14507_t:CDS:1</fullName>
    </submittedName>
</protein>
<name>A0ACA9NZB7_9GLOM</name>
<evidence type="ECO:0000313" key="2">
    <source>
        <dbReference type="Proteomes" id="UP000789702"/>
    </source>
</evidence>
<proteinExistence type="predicted"/>
<accession>A0ACA9NZB7</accession>
<evidence type="ECO:0000313" key="1">
    <source>
        <dbReference type="EMBL" id="CAG8685119.1"/>
    </source>
</evidence>